<sequence>MIRMLGIIAGTNPIGEEFEERIGRKETVRTEYGNVEVFMGRDAIFLPRHGIAMDTPPHRINHRANISALKESGVDGVVCICSTGSLSPEIPPGMLVVPDDYINFGMPLTFYDDEIRHIVPELDEGLRSRIVEASHGKDGGVYVQTHGPRFETKAEIRVIRQFADIVGMTLANEATLCCEAELPVAALCTVDNYANGVAAQEHGLSYEAIIENIERNREMVTDIIRRLIR</sequence>
<organism evidence="1 2">
    <name type="scientific">Candidatus Methanogaster sp</name>
    <dbReference type="NCBI Taxonomy" id="3386292"/>
    <lineage>
        <taxon>Archaea</taxon>
        <taxon>Methanobacteriati</taxon>
        <taxon>Methanobacteriota</taxon>
        <taxon>Stenosarchaea group</taxon>
        <taxon>Methanomicrobia</taxon>
        <taxon>Methanosarcinales</taxon>
        <taxon>ANME-2 cluster</taxon>
        <taxon>Candidatus Methanogasteraceae</taxon>
        <taxon>Candidatus Methanogaster</taxon>
    </lineage>
</organism>
<name>A0AC61L085_9EURY</name>
<protein>
    <submittedName>
        <fullName evidence="1">5'-methylthioadenosine phosphorylase</fullName>
    </submittedName>
</protein>
<evidence type="ECO:0000313" key="1">
    <source>
        <dbReference type="EMBL" id="PXF58806.1"/>
    </source>
</evidence>
<evidence type="ECO:0000313" key="2">
    <source>
        <dbReference type="Proteomes" id="UP000248329"/>
    </source>
</evidence>
<dbReference type="EMBL" id="PQXF01000032">
    <property type="protein sequence ID" value="PXF58806.1"/>
    <property type="molecule type" value="Genomic_DNA"/>
</dbReference>
<proteinExistence type="predicted"/>
<gene>
    <name evidence="1" type="ORF">C4B59_12680</name>
</gene>
<reference evidence="1" key="1">
    <citation type="submission" date="2018-01" db="EMBL/GenBank/DDBJ databases">
        <authorList>
            <person name="Krukenberg V."/>
        </authorList>
    </citation>
    <scope>NUCLEOTIDE SEQUENCE</scope>
    <source>
        <strain evidence="1">E20ANME2</strain>
    </source>
</reference>
<comment type="caution">
    <text evidence="1">The sequence shown here is derived from an EMBL/GenBank/DDBJ whole genome shotgun (WGS) entry which is preliminary data.</text>
</comment>
<accession>A0AC61L085</accession>
<dbReference type="Proteomes" id="UP000248329">
    <property type="component" value="Unassembled WGS sequence"/>
</dbReference>